<evidence type="ECO:0000313" key="7">
    <source>
        <dbReference type="Proteomes" id="UP000760480"/>
    </source>
</evidence>
<dbReference type="InterPro" id="IPR006426">
    <property type="entry name" value="Asn_synth_AEB"/>
</dbReference>
<dbReference type="PANTHER" id="PTHR43284">
    <property type="entry name" value="ASPARAGINE SYNTHETASE (GLUTAMINE-HYDROLYZING)"/>
    <property type="match status" value="1"/>
</dbReference>
<comment type="similarity">
    <text evidence="2">Belongs to the asparagine synthetase family.</text>
</comment>
<reference evidence="6 7" key="1">
    <citation type="submission" date="2019-03" db="EMBL/GenBank/DDBJ databases">
        <title>Metabolic reconstructions from genomes of highly enriched 'Candidatus Accumulibacter' and 'Candidatus Competibacter' bioreactor populations.</title>
        <authorList>
            <person name="Annavajhala M.K."/>
            <person name="Welles L."/>
            <person name="Abbas B."/>
            <person name="Sorokin D."/>
            <person name="Park H."/>
            <person name="Van Loosdrecht M."/>
            <person name="Chandran K."/>
        </authorList>
    </citation>
    <scope>NUCLEOTIDE SEQUENCE [LARGE SCALE GENOMIC DNA]</scope>
    <source>
        <strain evidence="6 7">SBR_G</strain>
    </source>
</reference>
<dbReference type="SUPFAM" id="SSF52402">
    <property type="entry name" value="Adenine nucleotide alpha hydrolases-like"/>
    <property type="match status" value="1"/>
</dbReference>
<sequence length="480" mass="54924">MTLEIFDRLSLGQYFRYGYIPDPRSIYSKIRKVMPGCLLDISVRGDNDCRDLSIDEFSSKYSKTYWSLKAIRNQSLQNPFETHEQAVSEIHKLLKDTIANQSIADVDLGVYLSGGIDSTLVAAVLQSQNKIPVKSFTVGFTNPMFNEAGFARNLASHIGTRHHEIAVSDSDLLELIERLPKVYDEPLANASQIPTILLSKYARQHVKVCLSGDGGDELFAGYNRYLWGAKIACFNQRYSRLTKRSLSETLSLLRKFSAKFESFVAFMGFKPVQNIEVKLAKLITSLNITKESELYDFLLSIWNFKNPAGTCNHQFLIPYEDFTHEGFIDAAMLSDQLHYLPGDNLAKVDRASMAYSLEVRLPLLSHELLTQAWRVPLEMRLKGGQSKSILREILYRYVPRSLVERPKMGFSVPLGEWLRGPLREWMNDLLNAREFRESGLLNVKLIDKAWEEHISKRLDNSAKLWCIFVFLQWQKAADNL</sequence>
<comment type="caution">
    <text evidence="6">The sequence shown here is derived from an EMBL/GenBank/DDBJ whole genome shotgun (WGS) entry which is preliminary data.</text>
</comment>
<name>A0ABX1TQJ0_9GAMM</name>
<dbReference type="InterPro" id="IPR001962">
    <property type="entry name" value="Asn_synthase"/>
</dbReference>
<evidence type="ECO:0000313" key="6">
    <source>
        <dbReference type="EMBL" id="NMQ20964.1"/>
    </source>
</evidence>
<dbReference type="Proteomes" id="UP000760480">
    <property type="component" value="Unassembled WGS sequence"/>
</dbReference>
<organism evidence="6 7">
    <name type="scientific">Candidatus Competibacter phosphatis</name>
    <dbReference type="NCBI Taxonomy" id="221280"/>
    <lineage>
        <taxon>Bacteria</taxon>
        <taxon>Pseudomonadati</taxon>
        <taxon>Pseudomonadota</taxon>
        <taxon>Gammaproteobacteria</taxon>
        <taxon>Candidatus Competibacteraceae</taxon>
        <taxon>Candidatus Competibacter</taxon>
    </lineage>
</organism>
<dbReference type="InterPro" id="IPR051786">
    <property type="entry name" value="ASN_synthetase/amidase"/>
</dbReference>
<dbReference type="PANTHER" id="PTHR43284:SF1">
    <property type="entry name" value="ASPARAGINE SYNTHETASE"/>
    <property type="match status" value="1"/>
</dbReference>
<dbReference type="Gene3D" id="3.40.50.620">
    <property type="entry name" value="HUPs"/>
    <property type="match status" value="1"/>
</dbReference>
<evidence type="ECO:0000256" key="4">
    <source>
        <dbReference type="ARBA" id="ARBA00048741"/>
    </source>
</evidence>
<dbReference type="Pfam" id="PF00733">
    <property type="entry name" value="Asn_synthase"/>
    <property type="match status" value="1"/>
</dbReference>
<dbReference type="PIRSF" id="PIRSF001589">
    <property type="entry name" value="Asn_synthetase_glu-h"/>
    <property type="match status" value="1"/>
</dbReference>
<comment type="pathway">
    <text evidence="1">Amino-acid biosynthesis; L-asparagine biosynthesis; L-asparagine from L-aspartate (L-Gln route): step 1/1.</text>
</comment>
<gene>
    <name evidence="6" type="ORF">E4P82_18260</name>
</gene>
<accession>A0ABX1TQJ0</accession>
<evidence type="ECO:0000256" key="1">
    <source>
        <dbReference type="ARBA" id="ARBA00005187"/>
    </source>
</evidence>
<feature type="domain" description="Asparagine synthetase" evidence="5">
    <location>
        <begin position="90"/>
        <end position="474"/>
    </location>
</feature>
<evidence type="ECO:0000256" key="3">
    <source>
        <dbReference type="ARBA" id="ARBA00012737"/>
    </source>
</evidence>
<keyword evidence="7" id="KW-1185">Reference proteome</keyword>
<dbReference type="EC" id="6.3.5.4" evidence="3"/>
<dbReference type="RefSeq" id="WP_169250236.1">
    <property type="nucleotide sequence ID" value="NZ_SPMZ01000071.1"/>
</dbReference>
<dbReference type="CDD" id="cd01991">
    <property type="entry name" value="Asn_synthase_B_C"/>
    <property type="match status" value="1"/>
</dbReference>
<evidence type="ECO:0000259" key="5">
    <source>
        <dbReference type="Pfam" id="PF00733"/>
    </source>
</evidence>
<dbReference type="EMBL" id="SPMZ01000071">
    <property type="protein sequence ID" value="NMQ20964.1"/>
    <property type="molecule type" value="Genomic_DNA"/>
</dbReference>
<dbReference type="InterPro" id="IPR014729">
    <property type="entry name" value="Rossmann-like_a/b/a_fold"/>
</dbReference>
<comment type="catalytic activity">
    <reaction evidence="4">
        <text>L-aspartate + L-glutamine + ATP + H2O = L-asparagine + L-glutamate + AMP + diphosphate + H(+)</text>
        <dbReference type="Rhea" id="RHEA:12228"/>
        <dbReference type="ChEBI" id="CHEBI:15377"/>
        <dbReference type="ChEBI" id="CHEBI:15378"/>
        <dbReference type="ChEBI" id="CHEBI:29985"/>
        <dbReference type="ChEBI" id="CHEBI:29991"/>
        <dbReference type="ChEBI" id="CHEBI:30616"/>
        <dbReference type="ChEBI" id="CHEBI:33019"/>
        <dbReference type="ChEBI" id="CHEBI:58048"/>
        <dbReference type="ChEBI" id="CHEBI:58359"/>
        <dbReference type="ChEBI" id="CHEBI:456215"/>
        <dbReference type="EC" id="6.3.5.4"/>
    </reaction>
</comment>
<proteinExistence type="inferred from homology"/>
<protein>
    <recommendedName>
        <fullName evidence="3">asparagine synthase (glutamine-hydrolyzing)</fullName>
        <ecNumber evidence="3">6.3.5.4</ecNumber>
    </recommendedName>
</protein>
<evidence type="ECO:0000256" key="2">
    <source>
        <dbReference type="ARBA" id="ARBA00005752"/>
    </source>
</evidence>